<dbReference type="PROSITE" id="PS50853">
    <property type="entry name" value="FN3"/>
    <property type="match status" value="1"/>
</dbReference>
<reference evidence="4 5" key="1">
    <citation type="journal article" date="2016" name="Nat. Commun.">
        <title>Thousands of microbial genomes shed light on interconnected biogeochemical processes in an aquifer system.</title>
        <authorList>
            <person name="Anantharaman K."/>
            <person name="Brown C.T."/>
            <person name="Hug L.A."/>
            <person name="Sharon I."/>
            <person name="Castelle C.J."/>
            <person name="Probst A.J."/>
            <person name="Thomas B.C."/>
            <person name="Singh A."/>
            <person name="Wilkins M.J."/>
            <person name="Karaoz U."/>
            <person name="Brodie E.L."/>
            <person name="Williams K.H."/>
            <person name="Hubbard S.S."/>
            <person name="Banfield J.F."/>
        </authorList>
    </citation>
    <scope>NUCLEOTIDE SEQUENCE [LARGE SCALE GENOMIC DNA]</scope>
</reference>
<dbReference type="InterPro" id="IPR003961">
    <property type="entry name" value="FN3_dom"/>
</dbReference>
<gene>
    <name evidence="4" type="ORF">A3I39_02370</name>
</gene>
<dbReference type="AlphaFoldDB" id="A0A1F8H5T9"/>
<feature type="region of interest" description="Disordered" evidence="1">
    <location>
        <begin position="96"/>
        <end position="127"/>
    </location>
</feature>
<dbReference type="InterPro" id="IPR035986">
    <property type="entry name" value="PKD_dom_sf"/>
</dbReference>
<dbReference type="SUPFAM" id="SSF49299">
    <property type="entry name" value="PKD domain"/>
    <property type="match status" value="1"/>
</dbReference>
<protein>
    <recommendedName>
        <fullName evidence="6">PKD domain-containing protein</fullName>
    </recommendedName>
</protein>
<evidence type="ECO:0000313" key="4">
    <source>
        <dbReference type="EMBL" id="OGN32931.1"/>
    </source>
</evidence>
<accession>A0A1F8H5T9</accession>
<organism evidence="4 5">
    <name type="scientific">Candidatus Yanofskybacteria bacterium RIFCSPLOWO2_02_FULL_47_9b</name>
    <dbReference type="NCBI Taxonomy" id="1802708"/>
    <lineage>
        <taxon>Bacteria</taxon>
        <taxon>Candidatus Yanofskyibacteriota</taxon>
    </lineage>
</organism>
<dbReference type="CDD" id="cd00146">
    <property type="entry name" value="PKD"/>
    <property type="match status" value="1"/>
</dbReference>
<dbReference type="Pfam" id="PF18911">
    <property type="entry name" value="PKD_4"/>
    <property type="match status" value="1"/>
</dbReference>
<dbReference type="Gene3D" id="2.60.40.10">
    <property type="entry name" value="Immunoglobulins"/>
    <property type="match status" value="2"/>
</dbReference>
<dbReference type="SMART" id="SM00089">
    <property type="entry name" value="PKD"/>
    <property type="match status" value="2"/>
</dbReference>
<comment type="caution">
    <text evidence="4">The sequence shown here is derived from an EMBL/GenBank/DDBJ whole genome shotgun (WGS) entry which is preliminary data.</text>
</comment>
<evidence type="ECO:0008006" key="6">
    <source>
        <dbReference type="Google" id="ProtNLM"/>
    </source>
</evidence>
<feature type="domain" description="PKD" evidence="2">
    <location>
        <begin position="477"/>
        <end position="515"/>
    </location>
</feature>
<evidence type="ECO:0000259" key="3">
    <source>
        <dbReference type="PROSITE" id="PS50853"/>
    </source>
</evidence>
<dbReference type="EMBL" id="MGKW01000044">
    <property type="protein sequence ID" value="OGN32931.1"/>
    <property type="molecule type" value="Genomic_DNA"/>
</dbReference>
<name>A0A1F8H5T9_9BACT</name>
<dbReference type="SUPFAM" id="SSF49265">
    <property type="entry name" value="Fibronectin type III"/>
    <property type="match status" value="1"/>
</dbReference>
<dbReference type="Pfam" id="PF25788">
    <property type="entry name" value="Ig_Rha78A_N"/>
    <property type="match status" value="1"/>
</dbReference>
<feature type="domain" description="Fibronectin type-III" evidence="3">
    <location>
        <begin position="338"/>
        <end position="439"/>
    </location>
</feature>
<evidence type="ECO:0000313" key="5">
    <source>
        <dbReference type="Proteomes" id="UP000178155"/>
    </source>
</evidence>
<dbReference type="Proteomes" id="UP000178155">
    <property type="component" value="Unassembled WGS sequence"/>
</dbReference>
<dbReference type="InterPro" id="IPR013783">
    <property type="entry name" value="Ig-like_fold"/>
</dbReference>
<dbReference type="PROSITE" id="PS50093">
    <property type="entry name" value="PKD"/>
    <property type="match status" value="1"/>
</dbReference>
<proteinExistence type="predicted"/>
<dbReference type="InterPro" id="IPR022409">
    <property type="entry name" value="PKD/Chitinase_dom"/>
</dbReference>
<evidence type="ECO:0000259" key="2">
    <source>
        <dbReference type="PROSITE" id="PS50093"/>
    </source>
</evidence>
<sequence length="553" mass="57126">MTANGSRPDVNAILGITGNHGYTGNTPASFKDGALHHAYVYALNINSSGTANSALDAYIGDFRVKCPLPTVTLTSNPDAVAYNGASTLTWTPANADTCTAGGDNPNGNWTSSKTDTDGSHSEGTGNLTPASGATYNYSITCTNAYGSANAVTSVQVAAPLVPTVDIKADDQNSLTVDYYDSATISWTSSNTDSCSISPGGWTGTSGSGYETGPLTQSQYTYTATCTGAANQQATDLVTITVNNAPTPTCSLSVDNSSLAWNNTGTTLRWTSNGNPLTTALNASGNWSGSKTPLASGSEGTGHLEPGNYSYTLTGVGPGGNTTCGSGAVSVSVTAPTPTASNISATQPNYCVTGPAATIGWTYSDASGSPQTKYQVQITNTGSFTNPIIDSGVVTSSGTSFYSGPLQFNVTYKARVMVWNTYNNPSAWETMSGNFKTPSYAYPQVGMSWTPKKPPKNTPVQFTDRTVFGGGNTNSRNWAWTFGDGGTSSSQNPTHTYTTENSFLLTLTVTDAAGQTCGTTGYGTIQGLDPAICNANCGINVQKPIPSIKEVAPK</sequence>
<evidence type="ECO:0000256" key="1">
    <source>
        <dbReference type="SAM" id="MobiDB-lite"/>
    </source>
</evidence>
<dbReference type="InterPro" id="IPR000601">
    <property type="entry name" value="PKD_dom"/>
</dbReference>
<dbReference type="InterPro" id="IPR036116">
    <property type="entry name" value="FN3_sf"/>
</dbReference>